<keyword evidence="3" id="KW-1003">Cell membrane</keyword>
<feature type="transmembrane region" description="Helical" evidence="11">
    <location>
        <begin position="169"/>
        <end position="186"/>
    </location>
</feature>
<feature type="transmembrane region" description="Helical" evidence="11">
    <location>
        <begin position="192"/>
        <end position="210"/>
    </location>
</feature>
<dbReference type="InterPro" id="IPR003593">
    <property type="entry name" value="AAA+_ATPase"/>
</dbReference>
<protein>
    <submittedName>
        <fullName evidence="14">Lipid A export permease/ATP-binding protein MsbA</fullName>
    </submittedName>
</protein>
<evidence type="ECO:0000259" key="12">
    <source>
        <dbReference type="PROSITE" id="PS50893"/>
    </source>
</evidence>
<keyword evidence="4 11" id="KW-0812">Transmembrane</keyword>
<evidence type="ECO:0000256" key="1">
    <source>
        <dbReference type="ARBA" id="ARBA00004651"/>
    </source>
</evidence>
<dbReference type="Pfam" id="PF00005">
    <property type="entry name" value="ABC_tran"/>
    <property type="match status" value="1"/>
</dbReference>
<evidence type="ECO:0000256" key="7">
    <source>
        <dbReference type="ARBA" id="ARBA00022967"/>
    </source>
</evidence>
<dbReference type="PROSITE" id="PS00211">
    <property type="entry name" value="ABC_TRANSPORTER_1"/>
    <property type="match status" value="1"/>
</dbReference>
<dbReference type="CDD" id="cd18552">
    <property type="entry name" value="ABC_6TM_MsbA_like"/>
    <property type="match status" value="1"/>
</dbReference>
<dbReference type="GO" id="GO:0016887">
    <property type="term" value="F:ATP hydrolysis activity"/>
    <property type="evidence" value="ECO:0007669"/>
    <property type="project" value="InterPro"/>
</dbReference>
<dbReference type="GO" id="GO:0015421">
    <property type="term" value="F:ABC-type oligopeptide transporter activity"/>
    <property type="evidence" value="ECO:0007669"/>
    <property type="project" value="TreeGrafter"/>
</dbReference>
<dbReference type="InterPro" id="IPR039421">
    <property type="entry name" value="Type_1_exporter"/>
</dbReference>
<comment type="caution">
    <text evidence="14">The sequence shown here is derived from an EMBL/GenBank/DDBJ whole genome shotgun (WGS) entry which is preliminary data.</text>
</comment>
<accession>A0AAW8B7L7</accession>
<reference evidence="14" key="1">
    <citation type="journal article" date="2010" name="Int. J. Syst. Evol. Microbiol.">
        <title>Porticoccus litoralis gen. nov., sp. nov., a gammaproteobacterium isolated from the Yellow Sea.</title>
        <authorList>
            <person name="Oh H.M."/>
            <person name="Kim H."/>
            <person name="Kim K.M."/>
            <person name="Min G.S."/>
            <person name="Cho J.C."/>
        </authorList>
    </citation>
    <scope>NUCLEOTIDE SEQUENCE</scope>
    <source>
        <strain evidence="14">DSM 25064</strain>
    </source>
</reference>
<dbReference type="AlphaFoldDB" id="A0AAW8B7L7"/>
<dbReference type="SUPFAM" id="SSF90123">
    <property type="entry name" value="ABC transporter transmembrane region"/>
    <property type="match status" value="1"/>
</dbReference>
<dbReference type="SUPFAM" id="SSF52540">
    <property type="entry name" value="P-loop containing nucleoside triphosphate hydrolases"/>
    <property type="match status" value="1"/>
</dbReference>
<dbReference type="InterPro" id="IPR027417">
    <property type="entry name" value="P-loop_NTPase"/>
</dbReference>
<feature type="transmembrane region" description="Helical" evidence="11">
    <location>
        <begin position="269"/>
        <end position="295"/>
    </location>
</feature>
<keyword evidence="7" id="KW-1278">Translocase</keyword>
<dbReference type="GO" id="GO:0005886">
    <property type="term" value="C:plasma membrane"/>
    <property type="evidence" value="ECO:0007669"/>
    <property type="project" value="UniProtKB-SubCell"/>
</dbReference>
<sequence>MSGMQVYLRLLSYLKGYIGIFLLSILGLILFSSMEIAFIDLFGYTVNAINTLSGDESAAGIAALDLGKGSTTWIASFLGGEDAVQDTRWIIPLVMFMIAIVRGIGFFVGGYCMAYVTQILVHNLRVKLFNKYTRLPSSYFDTNMSGHLISRVTFHVAQVTQAATSSLKIIIREGALVAGLIGYLFYLNWRLAAIFVIVLPVIGTVVGFISKRFRLLSRRIQTSVGNVTHVTQEAVGGHREMHLFGGTEYERRRMQQASNYSRRQHMKMAVAEGLSSPIIQMLVAMSLSGLMWLALDPNVLANMSGGEFVQFLGSAGLLAKPIRQLSEVNSSIQKGVAAAGTIFATLDEPEEIDMGTVEKERVEGRFEFRNVSFAYSEEHGNVLNGINLEVSPGESIALVGQSGSGKTTLVSLIPRFYNHDQGEILLDGIDVNDYKLANLRSHIALVSQNVTLFNDTIYNNIAYGVLSQCSEEQVRSAAKAAHALEFIERLPEGFNTQVGDDGVMLSGGQRQRLAIARALLKNAPVLILDEATSALDTESEHHIQRALEQVMKGRTTFVIAHRLSTIENADRIMVMDQGKIVEQGTHEQLLALNGRYAQLHQKQFSDDVVQSS</sequence>
<dbReference type="NCBIfam" id="TIGR02203">
    <property type="entry name" value="MsbA_lipidA"/>
    <property type="match status" value="1"/>
</dbReference>
<dbReference type="Gene3D" id="1.20.1560.10">
    <property type="entry name" value="ABC transporter type 1, transmembrane domain"/>
    <property type="match status" value="1"/>
</dbReference>
<comment type="subcellular location">
    <subcellularLocation>
        <location evidence="1">Cell membrane</location>
        <topology evidence="1">Multi-pass membrane protein</topology>
    </subcellularLocation>
</comment>
<proteinExistence type="predicted"/>
<dbReference type="InterPro" id="IPR003439">
    <property type="entry name" value="ABC_transporter-like_ATP-bd"/>
</dbReference>
<dbReference type="PROSITE" id="PS50929">
    <property type="entry name" value="ABC_TM1F"/>
    <property type="match status" value="1"/>
</dbReference>
<dbReference type="GO" id="GO:0034040">
    <property type="term" value="F:ATPase-coupled lipid transmembrane transporter activity"/>
    <property type="evidence" value="ECO:0007669"/>
    <property type="project" value="InterPro"/>
</dbReference>
<dbReference type="InterPro" id="IPR036640">
    <property type="entry name" value="ABC1_TM_sf"/>
</dbReference>
<evidence type="ECO:0000256" key="2">
    <source>
        <dbReference type="ARBA" id="ARBA00022448"/>
    </source>
</evidence>
<feature type="transmembrane region" description="Helical" evidence="11">
    <location>
        <begin position="12"/>
        <end position="31"/>
    </location>
</feature>
<keyword evidence="6" id="KW-0067">ATP-binding</keyword>
<keyword evidence="9" id="KW-0445">Lipid transport</keyword>
<evidence type="ECO:0000256" key="6">
    <source>
        <dbReference type="ARBA" id="ARBA00022840"/>
    </source>
</evidence>
<evidence type="ECO:0000256" key="11">
    <source>
        <dbReference type="SAM" id="Phobius"/>
    </source>
</evidence>
<dbReference type="CDD" id="cd03251">
    <property type="entry name" value="ABCC_MsbA"/>
    <property type="match status" value="1"/>
</dbReference>
<evidence type="ECO:0000313" key="14">
    <source>
        <dbReference type="EMBL" id="MDP1521149.1"/>
    </source>
</evidence>
<evidence type="ECO:0000256" key="4">
    <source>
        <dbReference type="ARBA" id="ARBA00022692"/>
    </source>
</evidence>
<keyword evidence="2" id="KW-0813">Transport</keyword>
<evidence type="ECO:0000256" key="9">
    <source>
        <dbReference type="ARBA" id="ARBA00023055"/>
    </source>
</evidence>
<dbReference type="GO" id="GO:0005524">
    <property type="term" value="F:ATP binding"/>
    <property type="evidence" value="ECO:0007669"/>
    <property type="project" value="UniProtKB-KW"/>
</dbReference>
<name>A0AAW8B7L7_9GAMM</name>
<dbReference type="Pfam" id="PF00664">
    <property type="entry name" value="ABC_membrane"/>
    <property type="match status" value="1"/>
</dbReference>
<keyword evidence="15" id="KW-1185">Reference proteome</keyword>
<evidence type="ECO:0000313" key="15">
    <source>
        <dbReference type="Proteomes" id="UP001178354"/>
    </source>
</evidence>
<dbReference type="PANTHER" id="PTHR43394:SF1">
    <property type="entry name" value="ATP-BINDING CASSETTE SUB-FAMILY B MEMBER 10, MITOCHONDRIAL"/>
    <property type="match status" value="1"/>
</dbReference>
<feature type="domain" description="ABC transporter" evidence="12">
    <location>
        <begin position="366"/>
        <end position="602"/>
    </location>
</feature>
<dbReference type="SMART" id="SM00382">
    <property type="entry name" value="AAA"/>
    <property type="match status" value="1"/>
</dbReference>
<dbReference type="Proteomes" id="UP001178354">
    <property type="component" value="Unassembled WGS sequence"/>
</dbReference>
<feature type="domain" description="ABC transmembrane type-1" evidence="13">
    <location>
        <begin position="22"/>
        <end position="334"/>
    </location>
</feature>
<keyword evidence="10 11" id="KW-0472">Membrane</keyword>
<dbReference type="InterPro" id="IPR011527">
    <property type="entry name" value="ABC1_TM_dom"/>
</dbReference>
<dbReference type="FunFam" id="3.40.50.300:FF:000140">
    <property type="entry name" value="Lipid A export ATP-binding/permease protein MsbA"/>
    <property type="match status" value="1"/>
</dbReference>
<dbReference type="PANTHER" id="PTHR43394">
    <property type="entry name" value="ATP-DEPENDENT PERMEASE MDL1, MITOCHONDRIAL"/>
    <property type="match status" value="1"/>
</dbReference>
<dbReference type="Gene3D" id="3.40.50.300">
    <property type="entry name" value="P-loop containing nucleotide triphosphate hydrolases"/>
    <property type="match status" value="1"/>
</dbReference>
<evidence type="ECO:0000256" key="5">
    <source>
        <dbReference type="ARBA" id="ARBA00022741"/>
    </source>
</evidence>
<dbReference type="InterPro" id="IPR011917">
    <property type="entry name" value="ABC_transpr_lipidA"/>
</dbReference>
<dbReference type="PROSITE" id="PS50893">
    <property type="entry name" value="ABC_TRANSPORTER_2"/>
    <property type="match status" value="1"/>
</dbReference>
<organism evidence="14 15">
    <name type="scientific">Porticoccus litoralis</name>
    <dbReference type="NCBI Taxonomy" id="434086"/>
    <lineage>
        <taxon>Bacteria</taxon>
        <taxon>Pseudomonadati</taxon>
        <taxon>Pseudomonadota</taxon>
        <taxon>Gammaproteobacteria</taxon>
        <taxon>Cellvibrionales</taxon>
        <taxon>Porticoccaceae</taxon>
        <taxon>Porticoccus</taxon>
    </lineage>
</organism>
<evidence type="ECO:0000256" key="10">
    <source>
        <dbReference type="ARBA" id="ARBA00023136"/>
    </source>
</evidence>
<keyword evidence="5" id="KW-0547">Nucleotide-binding</keyword>
<gene>
    <name evidence="14" type="primary">msbA</name>
    <name evidence="14" type="ORF">Q8A57_09235</name>
</gene>
<reference evidence="14" key="2">
    <citation type="submission" date="2023-08" db="EMBL/GenBank/DDBJ databases">
        <authorList>
            <person name="Luo J."/>
        </authorList>
    </citation>
    <scope>NUCLEOTIDE SEQUENCE</scope>
    <source>
        <strain evidence="14">DSM 25064</strain>
    </source>
</reference>
<dbReference type="InterPro" id="IPR017871">
    <property type="entry name" value="ABC_transporter-like_CS"/>
</dbReference>
<feature type="transmembrane region" description="Helical" evidence="11">
    <location>
        <begin position="89"/>
        <end position="116"/>
    </location>
</feature>
<keyword evidence="8 11" id="KW-1133">Transmembrane helix</keyword>
<dbReference type="EMBL" id="JAUUUU010000005">
    <property type="protein sequence ID" value="MDP1521149.1"/>
    <property type="molecule type" value="Genomic_DNA"/>
</dbReference>
<evidence type="ECO:0000256" key="8">
    <source>
        <dbReference type="ARBA" id="ARBA00022989"/>
    </source>
</evidence>
<evidence type="ECO:0000256" key="3">
    <source>
        <dbReference type="ARBA" id="ARBA00022475"/>
    </source>
</evidence>
<evidence type="ECO:0000259" key="13">
    <source>
        <dbReference type="PROSITE" id="PS50929"/>
    </source>
</evidence>